<evidence type="ECO:0000313" key="1">
    <source>
        <dbReference type="EMBL" id="VDN09586.1"/>
    </source>
</evidence>
<evidence type="ECO:0000313" key="2">
    <source>
        <dbReference type="Proteomes" id="UP000281553"/>
    </source>
</evidence>
<reference evidence="1 2" key="1">
    <citation type="submission" date="2018-11" db="EMBL/GenBank/DDBJ databases">
        <authorList>
            <consortium name="Pathogen Informatics"/>
        </authorList>
    </citation>
    <scope>NUCLEOTIDE SEQUENCE [LARGE SCALE GENOMIC DNA]</scope>
</reference>
<dbReference type="AlphaFoldDB" id="A0A3P7NVM3"/>
<protein>
    <submittedName>
        <fullName evidence="1">Uncharacterized protein</fullName>
    </submittedName>
</protein>
<gene>
    <name evidence="1" type="ORF">DILT_LOCUS5417</name>
</gene>
<sequence length="183" mass="19972">MTCQVLVDAVDQRLHWVILPRDLGVSIAQKYLKFVDVVLFVKNNCQPSFFGWKNDNGFVGIGTGIAHIPEATISRQPMRPKDPVPVNQNSGVIDCHCGITNYVGETVKRVLTRMHQHELAVRRNDKLSLVAAHASIPGHDFDFGTRANTGSVGRPNLTSFAGGMAPSLYITFGGGVICKQTIT</sequence>
<proteinExistence type="predicted"/>
<name>A0A3P7NVM3_DIBLA</name>
<dbReference type="Proteomes" id="UP000281553">
    <property type="component" value="Unassembled WGS sequence"/>
</dbReference>
<dbReference type="EMBL" id="UYRU01047369">
    <property type="protein sequence ID" value="VDN09586.1"/>
    <property type="molecule type" value="Genomic_DNA"/>
</dbReference>
<accession>A0A3P7NVM3</accession>
<keyword evidence="2" id="KW-1185">Reference proteome</keyword>
<organism evidence="1 2">
    <name type="scientific">Dibothriocephalus latus</name>
    <name type="common">Fish tapeworm</name>
    <name type="synonym">Diphyllobothrium latum</name>
    <dbReference type="NCBI Taxonomy" id="60516"/>
    <lineage>
        <taxon>Eukaryota</taxon>
        <taxon>Metazoa</taxon>
        <taxon>Spiralia</taxon>
        <taxon>Lophotrochozoa</taxon>
        <taxon>Platyhelminthes</taxon>
        <taxon>Cestoda</taxon>
        <taxon>Eucestoda</taxon>
        <taxon>Diphyllobothriidea</taxon>
        <taxon>Diphyllobothriidae</taxon>
        <taxon>Dibothriocephalus</taxon>
    </lineage>
</organism>
<dbReference type="OrthoDB" id="6274432at2759"/>